<dbReference type="STRING" id="546269.HMPREF0389_01027"/>
<gene>
    <name evidence="9" type="ordered locus">HMPREF0389_01027</name>
</gene>
<accession>D6GQQ2</accession>
<keyword evidence="2 4" id="KW-0560">Oxidoreductase</keyword>
<dbReference type="InterPro" id="IPR016162">
    <property type="entry name" value="Ald_DH_N"/>
</dbReference>
<sequence length="459" mass="52202">MSKQKSVTLKSVVERQKQFFDTDTTKSVAYRIRMLQKLEQAVRTHEEEILSALYQDLSKSKAEAYMTEIAIVYGEIHEALKHVKKWSRPEKVRGTLGTFPAKSYIYSEPYGVVLILSPWNYPFNLAIAPLVAAISAGNCAIIKCSKESRHTSKIIEKIINETFEEQYVFCVDAEIDYDEVLYQNYDYIFFTGSARVGKIIMRAASENLIPVSLELGGKSPCIIDETADIKLAARRIAWGKLLNAGQTCVSVDYVVVHSKVKDSFIKALQEEIELRYPNAVNNETYPKIINQHHYERLLNLIQTEKDVIGGQKNDQERKIEPTIFPNVEFDHELMKEEIFGPLLPVIKYDDINKVIRTIKEREKPLACYIFSQKKTNADAIIHSLSYGGGCVNDVILQTANHRMPFGGVGYSGMGAYHGKSGFDTLSHKKGVVRNKTIFDLPFRYAPFDEAKFKKLKNLM</sequence>
<dbReference type="Gene3D" id="3.40.309.10">
    <property type="entry name" value="Aldehyde Dehydrogenase, Chain A, domain 2"/>
    <property type="match status" value="1"/>
</dbReference>
<name>D6GQQ2_FILAD</name>
<dbReference type="OrthoDB" id="9762913at2"/>
<keyword evidence="3" id="KW-0520">NAD</keyword>
<dbReference type="EMBL" id="CP002390">
    <property type="protein sequence ID" value="EFE29105.1"/>
    <property type="molecule type" value="Genomic_DNA"/>
</dbReference>
<evidence type="ECO:0000259" key="8">
    <source>
        <dbReference type="Pfam" id="PF00171"/>
    </source>
</evidence>
<dbReference type="InterPro" id="IPR029510">
    <property type="entry name" value="Ald_DH_CS_GLU"/>
</dbReference>
<evidence type="ECO:0000256" key="7">
    <source>
        <dbReference type="RuleBase" id="RU003345"/>
    </source>
</evidence>
<dbReference type="GO" id="GO:0004029">
    <property type="term" value="F:aldehyde dehydrogenase (NAD+) activity"/>
    <property type="evidence" value="ECO:0007669"/>
    <property type="project" value="TreeGrafter"/>
</dbReference>
<reference evidence="10" key="1">
    <citation type="submission" date="2010-12" db="EMBL/GenBank/DDBJ databases">
        <title>The genome sequence of Filifactor alocis strain ATCC 35896.</title>
        <authorList>
            <consortium name="The Broad Institute Genome Sequencing Platform"/>
            <person name="Ward D."/>
            <person name="Earl A."/>
            <person name="Feldgarden M."/>
            <person name="Young S.K."/>
            <person name="Gargeya S."/>
            <person name="Zeng Q."/>
            <person name="Alvarado L."/>
            <person name="Berlin A."/>
            <person name="Bochicchio J."/>
            <person name="Chapman S.B."/>
            <person name="Chen Z."/>
            <person name="Freedman E."/>
            <person name="Gellesch M."/>
            <person name="Goldberg J."/>
            <person name="Griggs A."/>
            <person name="Gujja S."/>
            <person name="Heilman E."/>
            <person name="Heiman D."/>
            <person name="Howarth C."/>
            <person name="Mehta T."/>
            <person name="Neiman D."/>
            <person name="Pearson M."/>
            <person name="Roberts A."/>
            <person name="Saif S."/>
            <person name="Shea T."/>
            <person name="Shenoy N."/>
            <person name="Sisk P."/>
            <person name="Stolte C."/>
            <person name="Sykes S."/>
            <person name="White J."/>
            <person name="Yandava C."/>
            <person name="Izard J."/>
            <person name="Blanton J.M."/>
            <person name="Baranova O.V."/>
            <person name="Tanner A.C."/>
            <person name="Dewhirst F.E."/>
            <person name="Haas B."/>
            <person name="Nusbaum C."/>
            <person name="Birren B."/>
        </authorList>
    </citation>
    <scope>NUCLEOTIDE SEQUENCE [LARGE SCALE GENOMIC DNA]</scope>
    <source>
        <strain evidence="10">ATCC 35896 / CCUG 47790 / D40 B5</strain>
    </source>
</reference>
<dbReference type="InterPro" id="IPR016163">
    <property type="entry name" value="Ald_DH_C"/>
</dbReference>
<keyword evidence="10" id="KW-1185">Reference proteome</keyword>
<evidence type="ECO:0000256" key="6">
    <source>
        <dbReference type="PROSITE-ProRule" id="PRU10007"/>
    </source>
</evidence>
<evidence type="ECO:0000256" key="5">
    <source>
        <dbReference type="PIRSR" id="PIRSR036492-1"/>
    </source>
</evidence>
<dbReference type="SUPFAM" id="SSF53720">
    <property type="entry name" value="ALDH-like"/>
    <property type="match status" value="1"/>
</dbReference>
<evidence type="ECO:0000256" key="4">
    <source>
        <dbReference type="PIRNR" id="PIRNR036492"/>
    </source>
</evidence>
<evidence type="ECO:0000313" key="10">
    <source>
        <dbReference type="Proteomes" id="UP000007468"/>
    </source>
</evidence>
<dbReference type="CDD" id="cd07136">
    <property type="entry name" value="ALDH_YwdH-P39616"/>
    <property type="match status" value="1"/>
</dbReference>
<comment type="similarity">
    <text evidence="1 4 7">Belongs to the aldehyde dehydrogenase family.</text>
</comment>
<dbReference type="RefSeq" id="WP_014263013.1">
    <property type="nucleotide sequence ID" value="NC_016630.1"/>
</dbReference>
<feature type="domain" description="Aldehyde dehydrogenase" evidence="8">
    <location>
        <begin position="8"/>
        <end position="429"/>
    </location>
</feature>
<dbReference type="FunFam" id="3.40.605.10:FF:000004">
    <property type="entry name" value="Aldehyde dehydrogenase"/>
    <property type="match status" value="1"/>
</dbReference>
<dbReference type="Pfam" id="PF00171">
    <property type="entry name" value="Aldedh"/>
    <property type="match status" value="1"/>
</dbReference>
<feature type="active site" evidence="5 6">
    <location>
        <position position="214"/>
    </location>
</feature>
<dbReference type="PANTHER" id="PTHR43570">
    <property type="entry name" value="ALDEHYDE DEHYDROGENASE"/>
    <property type="match status" value="1"/>
</dbReference>
<evidence type="ECO:0000256" key="2">
    <source>
        <dbReference type="ARBA" id="ARBA00023002"/>
    </source>
</evidence>
<dbReference type="GO" id="GO:0005737">
    <property type="term" value="C:cytoplasm"/>
    <property type="evidence" value="ECO:0007669"/>
    <property type="project" value="TreeGrafter"/>
</dbReference>
<dbReference type="Proteomes" id="UP000007468">
    <property type="component" value="Chromosome"/>
</dbReference>
<dbReference type="GO" id="GO:0006081">
    <property type="term" value="P:aldehyde metabolic process"/>
    <property type="evidence" value="ECO:0007669"/>
    <property type="project" value="InterPro"/>
</dbReference>
<dbReference type="KEGG" id="faa:HMPREF0389_01027"/>
<dbReference type="PROSITE" id="PS00687">
    <property type="entry name" value="ALDEHYDE_DEHYDR_GLU"/>
    <property type="match status" value="1"/>
</dbReference>
<organism evidence="9 10">
    <name type="scientific">Filifactor alocis (strain ATCC 35896 / CCUG 47790 / D40 B5)</name>
    <name type="common">Fusobacterium alocis</name>
    <dbReference type="NCBI Taxonomy" id="546269"/>
    <lineage>
        <taxon>Bacteria</taxon>
        <taxon>Bacillati</taxon>
        <taxon>Bacillota</taxon>
        <taxon>Clostridia</taxon>
        <taxon>Peptostreptococcales</taxon>
        <taxon>Filifactoraceae</taxon>
        <taxon>Filifactor</taxon>
    </lineage>
</organism>
<dbReference type="Gene3D" id="3.40.605.10">
    <property type="entry name" value="Aldehyde Dehydrogenase, Chain A, domain 1"/>
    <property type="match status" value="1"/>
</dbReference>
<dbReference type="InterPro" id="IPR016161">
    <property type="entry name" value="Ald_DH/histidinol_DH"/>
</dbReference>
<dbReference type="FunFam" id="3.40.309.10:FF:000003">
    <property type="entry name" value="Aldehyde dehydrogenase"/>
    <property type="match status" value="1"/>
</dbReference>
<evidence type="ECO:0000313" key="9">
    <source>
        <dbReference type="EMBL" id="EFE29105.1"/>
    </source>
</evidence>
<evidence type="ECO:0000256" key="3">
    <source>
        <dbReference type="ARBA" id="ARBA00023027"/>
    </source>
</evidence>
<proteinExistence type="inferred from homology"/>
<dbReference type="eggNOG" id="COG1012">
    <property type="taxonomic scope" value="Bacteria"/>
</dbReference>
<dbReference type="PATRIC" id="fig|546269.5.peg.1545"/>
<dbReference type="AlphaFoldDB" id="D6GQQ2"/>
<dbReference type="PANTHER" id="PTHR43570:SF16">
    <property type="entry name" value="ALDEHYDE DEHYDROGENASE TYPE III, ISOFORM Q"/>
    <property type="match status" value="1"/>
</dbReference>
<protein>
    <recommendedName>
        <fullName evidence="4">Aldehyde dehydrogenase</fullName>
    </recommendedName>
</protein>
<dbReference type="InterPro" id="IPR015590">
    <property type="entry name" value="Aldehyde_DH_dom"/>
</dbReference>
<dbReference type="PIRSF" id="PIRSF036492">
    <property type="entry name" value="ALDH"/>
    <property type="match status" value="1"/>
</dbReference>
<dbReference type="InterPro" id="IPR012394">
    <property type="entry name" value="Aldehyde_DH_NAD(P)"/>
</dbReference>
<feature type="active site" evidence="5">
    <location>
        <position position="248"/>
    </location>
</feature>
<evidence type="ECO:0000256" key="1">
    <source>
        <dbReference type="ARBA" id="ARBA00009986"/>
    </source>
</evidence>